<sequence>MNEESNKIDKESHQEVKDKIIEENEIEEEIRELEIENELEEEKQRQKRLKKRIIACVCSLMIILLLIPFFEYLVPQNNGENVKTSLIDLTNLYPSSNAWEEAYKQVTQDITSFTNYEGQLKDENKLLECLKLDEQISRRIHQLSVYTVLKTSLDQSDQEALGQKGKIGQLLSEYIQKSEFILLELGEYGLSDIEALQQKEVFQPYKKILEAAVEIYEEGLDTKSYTFYVKMMTMLEQIDTVYEQILYADNGEVKGNIDYVKRLREKQYSLAALYNMEVSKEIIFSEALGYDNIIEYLTDKQGVDLEVYETAKEEIMKMQPLLERYLEIRKKLSLSYSQDTYHYNKVPTLIEEAYGLFGTAYTDVARRAFEENWIDPFKEAYKIDGAFTIGSYDTHPYVILNYEATPYGLGVVAHELGHAVHYELARANQPYNTWKADIFASEIASLTAEKSAYETMYQKGTTNEQRKQALILKADSLMNSLFYQMVIATFEEKAYTLVAEGESLTADRLNSLWKEANRIYFGESNPIEGEWASISHIFENFYTFQYATASVASEIIISEFIKGNEEMQTNWMHFLESGGNKTGYELTKEILGMNLASPEYYERVADHFEAYIDELETFTK</sequence>
<evidence type="ECO:0000313" key="10">
    <source>
        <dbReference type="EMBL" id="MDA3731024.1"/>
    </source>
</evidence>
<organism evidence="10 11">
    <name type="scientific">Holtiella tumoricola</name>
    <dbReference type="NCBI Taxonomy" id="3018743"/>
    <lineage>
        <taxon>Bacteria</taxon>
        <taxon>Bacillati</taxon>
        <taxon>Bacillota</taxon>
        <taxon>Clostridia</taxon>
        <taxon>Lachnospirales</taxon>
        <taxon>Cellulosilyticaceae</taxon>
        <taxon>Holtiella</taxon>
    </lineage>
</organism>
<dbReference type="RefSeq" id="WP_271011495.1">
    <property type="nucleotide sequence ID" value="NZ_JAQIFT010000023.1"/>
</dbReference>
<feature type="region of interest" description="Disordered" evidence="7">
    <location>
        <begin position="1"/>
        <end position="21"/>
    </location>
</feature>
<evidence type="ECO:0000313" key="11">
    <source>
        <dbReference type="Proteomes" id="UP001169242"/>
    </source>
</evidence>
<dbReference type="InterPro" id="IPR042088">
    <property type="entry name" value="OligoPept_F_C"/>
</dbReference>
<keyword evidence="11" id="KW-1185">Reference proteome</keyword>
<keyword evidence="8" id="KW-0472">Membrane</keyword>
<dbReference type="InterPro" id="IPR001567">
    <property type="entry name" value="Pept_M3A_M3B_dom"/>
</dbReference>
<feature type="domain" description="Peptidase M3A/M3B catalytic" evidence="9">
    <location>
        <begin position="365"/>
        <end position="594"/>
    </location>
</feature>
<dbReference type="Gene3D" id="1.10.1370.20">
    <property type="entry name" value="Oligoendopeptidase f, C-terminal domain"/>
    <property type="match status" value="1"/>
</dbReference>
<evidence type="ECO:0000256" key="1">
    <source>
        <dbReference type="ARBA" id="ARBA00022670"/>
    </source>
</evidence>
<comment type="caution">
    <text evidence="10">The sequence shown here is derived from an EMBL/GenBank/DDBJ whole genome shotgun (WGS) entry which is preliminary data.</text>
</comment>
<name>A0AA42DL79_9FIRM</name>
<dbReference type="AlphaFoldDB" id="A0AA42DL79"/>
<comment type="cofactor">
    <cofactor evidence="6">
        <name>Zn(2+)</name>
        <dbReference type="ChEBI" id="CHEBI:29105"/>
    </cofactor>
    <text evidence="6">Binds 1 zinc ion.</text>
</comment>
<keyword evidence="5 6" id="KW-0482">Metalloprotease</keyword>
<accession>A0AA42DL79</accession>
<evidence type="ECO:0000256" key="3">
    <source>
        <dbReference type="ARBA" id="ARBA00022801"/>
    </source>
</evidence>
<dbReference type="EMBL" id="JAQIFT010000023">
    <property type="protein sequence ID" value="MDA3731024.1"/>
    <property type="molecule type" value="Genomic_DNA"/>
</dbReference>
<keyword evidence="8" id="KW-0812">Transmembrane</keyword>
<evidence type="ECO:0000256" key="2">
    <source>
        <dbReference type="ARBA" id="ARBA00022723"/>
    </source>
</evidence>
<dbReference type="GO" id="GO:0046872">
    <property type="term" value="F:metal ion binding"/>
    <property type="evidence" value="ECO:0007669"/>
    <property type="project" value="UniProtKB-UniRule"/>
</dbReference>
<dbReference type="Gene3D" id="1.20.140.70">
    <property type="entry name" value="Oligopeptidase f, N-terminal domain"/>
    <property type="match status" value="1"/>
</dbReference>
<protein>
    <submittedName>
        <fullName evidence="10">M3 family metallopeptidase</fullName>
    </submittedName>
</protein>
<keyword evidence="1 6" id="KW-0645">Protease</keyword>
<evidence type="ECO:0000256" key="4">
    <source>
        <dbReference type="ARBA" id="ARBA00022833"/>
    </source>
</evidence>
<comment type="similarity">
    <text evidence="6">Belongs to the peptidase M3 family.</text>
</comment>
<dbReference type="SUPFAM" id="SSF55486">
    <property type="entry name" value="Metalloproteases ('zincins'), catalytic domain"/>
    <property type="match status" value="1"/>
</dbReference>
<proteinExistence type="inferred from homology"/>
<evidence type="ECO:0000256" key="6">
    <source>
        <dbReference type="RuleBase" id="RU003435"/>
    </source>
</evidence>
<evidence type="ECO:0000259" key="9">
    <source>
        <dbReference type="Pfam" id="PF01432"/>
    </source>
</evidence>
<evidence type="ECO:0000256" key="5">
    <source>
        <dbReference type="ARBA" id="ARBA00023049"/>
    </source>
</evidence>
<keyword evidence="3 6" id="KW-0378">Hydrolase</keyword>
<keyword evidence="2 6" id="KW-0479">Metal-binding</keyword>
<keyword evidence="4 6" id="KW-0862">Zinc</keyword>
<evidence type="ECO:0000256" key="7">
    <source>
        <dbReference type="SAM" id="MobiDB-lite"/>
    </source>
</evidence>
<feature type="transmembrane region" description="Helical" evidence="8">
    <location>
        <begin position="53"/>
        <end position="74"/>
    </location>
</feature>
<dbReference type="GO" id="GO:0004222">
    <property type="term" value="F:metalloendopeptidase activity"/>
    <property type="evidence" value="ECO:0007669"/>
    <property type="project" value="InterPro"/>
</dbReference>
<dbReference type="Proteomes" id="UP001169242">
    <property type="component" value="Unassembled WGS sequence"/>
</dbReference>
<gene>
    <name evidence="10" type="ORF">PBV87_05865</name>
</gene>
<reference evidence="10" key="1">
    <citation type="journal article" date="2023" name="Int. J. Syst. Evol. Microbiol.">
        <title>&lt;i&gt;Holtiella tumoricola&lt;/i&gt; gen. nov. sp. nov., isolated from a human clinical sample.</title>
        <authorList>
            <person name="Allen-Vercoe E."/>
            <person name="Daigneault M.C."/>
            <person name="Vancuren S.J."/>
            <person name="Cochrane K."/>
            <person name="O'Neal L.L."/>
            <person name="Sankaranarayanan K."/>
            <person name="Lawson P.A."/>
        </authorList>
    </citation>
    <scope>NUCLEOTIDE SEQUENCE</scope>
    <source>
        <strain evidence="10">CC70A</strain>
    </source>
</reference>
<evidence type="ECO:0000256" key="8">
    <source>
        <dbReference type="SAM" id="Phobius"/>
    </source>
</evidence>
<dbReference type="Pfam" id="PF01432">
    <property type="entry name" value="Peptidase_M3"/>
    <property type="match status" value="1"/>
</dbReference>
<dbReference type="GO" id="GO:0006508">
    <property type="term" value="P:proteolysis"/>
    <property type="evidence" value="ECO:0007669"/>
    <property type="project" value="UniProtKB-KW"/>
</dbReference>
<keyword evidence="8" id="KW-1133">Transmembrane helix</keyword>